<dbReference type="InterPro" id="IPR003607">
    <property type="entry name" value="HD/PDEase_dom"/>
</dbReference>
<dbReference type="RefSeq" id="WP_136933859.1">
    <property type="nucleotide sequence ID" value="NZ_SSMQ01000055.1"/>
</dbReference>
<dbReference type="PANTHER" id="PTHR46246:SF1">
    <property type="entry name" value="GUANOSINE-3',5'-BIS(DIPHOSPHATE) 3'-PYROPHOSPHOHYDROLASE MESH1"/>
    <property type="match status" value="1"/>
</dbReference>
<reference evidence="2 3" key="1">
    <citation type="submission" date="2019-04" db="EMBL/GenBank/DDBJ databases">
        <authorList>
            <person name="Li Y."/>
            <person name="Wang J."/>
        </authorList>
    </citation>
    <scope>NUCLEOTIDE SEQUENCE [LARGE SCALE GENOMIC DNA]</scope>
    <source>
        <strain evidence="2 3">DSM 14668</strain>
    </source>
</reference>
<name>A0A4V5PQU0_9BACT</name>
<protein>
    <submittedName>
        <fullName evidence="2">Bifunctional (P)ppGpp synthetase/guanosine-3',5'-bis(Diphosphate) 3'-pyrophosphohydrolase</fullName>
    </submittedName>
</protein>
<dbReference type="Proteomes" id="UP000309215">
    <property type="component" value="Unassembled WGS sequence"/>
</dbReference>
<accession>A0A4V5PQU0</accession>
<dbReference type="PANTHER" id="PTHR46246">
    <property type="entry name" value="GUANOSINE-3',5'-BIS(DIPHOSPHATE) 3'-PYROPHOSPHOHYDROLASE MESH1"/>
    <property type="match status" value="1"/>
</dbReference>
<dbReference type="CDD" id="cd00077">
    <property type="entry name" value="HDc"/>
    <property type="match status" value="1"/>
</dbReference>
<feature type="domain" description="HD/PDEase" evidence="1">
    <location>
        <begin position="27"/>
        <end position="138"/>
    </location>
</feature>
<evidence type="ECO:0000313" key="3">
    <source>
        <dbReference type="Proteomes" id="UP000309215"/>
    </source>
</evidence>
<dbReference type="OrthoDB" id="9802385at2"/>
<dbReference type="Pfam" id="PF13328">
    <property type="entry name" value="HD_4"/>
    <property type="match status" value="1"/>
</dbReference>
<dbReference type="EMBL" id="SSMQ01000055">
    <property type="protein sequence ID" value="TKC99551.1"/>
    <property type="molecule type" value="Genomic_DNA"/>
</dbReference>
<evidence type="ECO:0000313" key="2">
    <source>
        <dbReference type="EMBL" id="TKC99551.1"/>
    </source>
</evidence>
<organism evidence="2 3">
    <name type="scientific">Polyangium fumosum</name>
    <dbReference type="NCBI Taxonomy" id="889272"/>
    <lineage>
        <taxon>Bacteria</taxon>
        <taxon>Pseudomonadati</taxon>
        <taxon>Myxococcota</taxon>
        <taxon>Polyangia</taxon>
        <taxon>Polyangiales</taxon>
        <taxon>Polyangiaceae</taxon>
        <taxon>Polyangium</taxon>
    </lineage>
</organism>
<comment type="caution">
    <text evidence="2">The sequence shown here is derived from an EMBL/GenBank/DDBJ whole genome shotgun (WGS) entry which is preliminary data.</text>
</comment>
<dbReference type="AlphaFoldDB" id="A0A4V5PQU0"/>
<keyword evidence="3" id="KW-1185">Reference proteome</keyword>
<dbReference type="SMART" id="SM00471">
    <property type="entry name" value="HDc"/>
    <property type="match status" value="1"/>
</dbReference>
<gene>
    <name evidence="2" type="ORF">E8A74_37250</name>
</gene>
<dbReference type="InterPro" id="IPR052194">
    <property type="entry name" value="MESH1"/>
</dbReference>
<proteinExistence type="predicted"/>
<sequence>MTFSPDTYARALSFAAEAHGAQRVPGTQHPYITHVATVAAEILAVATKDSFDVELAVTCALLHDTLEDTSASEDEITRIFGDSVARGVRALSKDARLPKEERMADSLARIQREPREVWMVKLADRITNLAAPPSYWSREKRIAYREEARRILSALGPGSAPLASRLEARIEAYGGYIGDAA</sequence>
<dbReference type="SUPFAM" id="SSF109604">
    <property type="entry name" value="HD-domain/PDEase-like"/>
    <property type="match status" value="1"/>
</dbReference>
<keyword evidence="2" id="KW-0378">Hydrolase</keyword>
<dbReference type="Gene3D" id="1.10.3210.10">
    <property type="entry name" value="Hypothetical protein af1432"/>
    <property type="match status" value="1"/>
</dbReference>
<dbReference type="GO" id="GO:0008893">
    <property type="term" value="F:guanosine-3',5'-bis(diphosphate) 3'-diphosphatase activity"/>
    <property type="evidence" value="ECO:0007669"/>
    <property type="project" value="TreeGrafter"/>
</dbReference>
<evidence type="ECO:0000259" key="1">
    <source>
        <dbReference type="SMART" id="SM00471"/>
    </source>
</evidence>